<dbReference type="InterPro" id="IPR027785">
    <property type="entry name" value="UvrD-like_helicase_C"/>
</dbReference>
<proteinExistence type="predicted"/>
<organism evidence="2 3">
    <name type="scientific">Nocardioides alpinus</name>
    <dbReference type="NCBI Taxonomy" id="748909"/>
    <lineage>
        <taxon>Bacteria</taxon>
        <taxon>Bacillati</taxon>
        <taxon>Actinomycetota</taxon>
        <taxon>Actinomycetes</taxon>
        <taxon>Propionibacteriales</taxon>
        <taxon>Nocardioidaceae</taxon>
        <taxon>Nocardioides</taxon>
    </lineage>
</organism>
<dbReference type="PANTHER" id="PTHR43788">
    <property type="entry name" value="DNA2/NAM7 HELICASE FAMILY MEMBER"/>
    <property type="match status" value="1"/>
</dbReference>
<sequence length="916" mass="103109">MVFVPVPSASPLLCWRFDVATVAQHIDAADAAICANIATLPSQRDLLSQNVLGQLRNLVEGVAVRLHVASGDVEYNYDAIEAALSWVKANGRLNFVTKFHTLLKPSVSHYTFDGDTSERLMLRYYEYMLRLRALLYNEAGVAVLGNLELFPLDQDPALAEYHEKIAVEIDKPGRATSARHDRFYIHKTRPFVTGGRVYYEVTFYRAVNRVSKADRIIGFTDIDIADNYSANLGLQAATIEVFGQQMPVTLIRIWEVSIRPCEVDHFASLVGKPTKVRTDSAEYKFVMTGLTGGTTLLDLIDASDEWYNDIKARGTAISRSPQIFPAIDEARRIIRGKRPGHNLLRYLLFRMRNDWLKAQYHWEPNTRLSNLNFSYSCIPFDEMPFCTAPRAHNPRFWDLINSLDTAGRTHELLARRVQRNVEDRGILYTPIVDLEDLGDVAALIATYNSKLYYRHRPARDLVLDNGHVFIQNYEDDTHDIVTKLQAHAASGISGYTAAVEQWLGTTAHTVDDVAKRAALTTLFAQSRVALVYGAAGTGKTRMVDHIANYFGGNQKLFLANTHPAVENLRRRVSAPESTFRTIASHKHNPSGDFDLLVIDECSTVSNADLLDILENTSFKLIVLVGDVFQIESIRFGNWFNVVRSYIEPSSIFELTTPYRTSSDELVDFWTKVRNLDENITEAIARNGYSTVLDASLFDNHSADDIILALNYDGLYGINNINRFLQASNPSPAVPWGPAAYKAGDPVLFSDTNRFKPLIYNNLKGTIVDIQAYDGSIQFDIRLDRPVTEFDVDGYFDLQWVSESTVRFAVYDIDISDEDDDTDTTTVPFQVAYAVGIHKAQGLEYDAVKVVITSANEDDITHNIFYTAITRARQELQIYWSPETQQAVISGLQAVDTKKDVALLSSRRSLTPVRRRP</sequence>
<dbReference type="Proteomes" id="UP000233565">
    <property type="component" value="Unassembled WGS sequence"/>
</dbReference>
<evidence type="ECO:0000313" key="2">
    <source>
        <dbReference type="EMBL" id="PKH41703.1"/>
    </source>
</evidence>
<keyword evidence="2" id="KW-0547">Nucleotide-binding</keyword>
<keyword evidence="2" id="KW-0067">ATP-binding</keyword>
<feature type="domain" description="UvrD-like helicase C-terminal" evidence="1">
    <location>
        <begin position="831"/>
        <end position="876"/>
    </location>
</feature>
<dbReference type="GO" id="GO:0004386">
    <property type="term" value="F:helicase activity"/>
    <property type="evidence" value="ECO:0007669"/>
    <property type="project" value="UniProtKB-KW"/>
</dbReference>
<name>A0ABX4QXX1_9ACTN</name>
<dbReference type="Pfam" id="PF13538">
    <property type="entry name" value="UvrD_C_2"/>
    <property type="match status" value="1"/>
</dbReference>
<dbReference type="Pfam" id="PF13604">
    <property type="entry name" value="AAA_30"/>
    <property type="match status" value="1"/>
</dbReference>
<keyword evidence="3" id="KW-1185">Reference proteome</keyword>
<dbReference type="CDD" id="cd18809">
    <property type="entry name" value="SF1_C_RecD"/>
    <property type="match status" value="1"/>
</dbReference>
<evidence type="ECO:0000313" key="3">
    <source>
        <dbReference type="Proteomes" id="UP000233565"/>
    </source>
</evidence>
<gene>
    <name evidence="2" type="ORF">CXG46_07420</name>
</gene>
<dbReference type="SUPFAM" id="SSF52540">
    <property type="entry name" value="P-loop containing nucleoside triphosphate hydrolases"/>
    <property type="match status" value="2"/>
</dbReference>
<accession>A0ABX4QXX1</accession>
<dbReference type="EMBL" id="PJBV01000014">
    <property type="protein sequence ID" value="PKH41703.1"/>
    <property type="molecule type" value="Genomic_DNA"/>
</dbReference>
<dbReference type="InterPro" id="IPR050534">
    <property type="entry name" value="Coronavir_polyprotein_1ab"/>
</dbReference>
<dbReference type="InterPro" id="IPR027417">
    <property type="entry name" value="P-loop_NTPase"/>
</dbReference>
<comment type="caution">
    <text evidence="2">The sequence shown here is derived from an EMBL/GenBank/DDBJ whole genome shotgun (WGS) entry which is preliminary data.</text>
</comment>
<keyword evidence="2" id="KW-0347">Helicase</keyword>
<protein>
    <submittedName>
        <fullName evidence="2">Helicase</fullName>
    </submittedName>
</protein>
<reference evidence="2 3" key="1">
    <citation type="submission" date="2017-12" db="EMBL/GenBank/DDBJ databases">
        <title>Pharmacopeia of the Arctic Ocean.</title>
        <authorList>
            <person name="Collins E."/>
            <person name="Ducluzeau A.-L."/>
        </authorList>
    </citation>
    <scope>NUCLEOTIDE SEQUENCE [LARGE SCALE GENOMIC DNA]</scope>
    <source>
        <strain evidence="2 3">DSM 23325</strain>
    </source>
</reference>
<keyword evidence="2" id="KW-0378">Hydrolase</keyword>
<evidence type="ECO:0000259" key="1">
    <source>
        <dbReference type="Pfam" id="PF13538"/>
    </source>
</evidence>
<dbReference type="Gene3D" id="3.40.50.300">
    <property type="entry name" value="P-loop containing nucleotide triphosphate hydrolases"/>
    <property type="match status" value="2"/>
</dbReference>